<dbReference type="Proteomes" id="UP000284842">
    <property type="component" value="Unassembled WGS sequence"/>
</dbReference>
<dbReference type="OrthoDB" id="2970175at2759"/>
<name>A0A409YXN8_9AGAR</name>
<protein>
    <recommendedName>
        <fullName evidence="2">DUF6699 domain-containing protein</fullName>
    </recommendedName>
</protein>
<dbReference type="EMBL" id="NHTK01000341">
    <property type="protein sequence ID" value="PPR07760.1"/>
    <property type="molecule type" value="Genomic_DNA"/>
</dbReference>
<evidence type="ECO:0000256" key="1">
    <source>
        <dbReference type="SAM" id="MobiDB-lite"/>
    </source>
</evidence>
<comment type="caution">
    <text evidence="3">The sequence shown here is derived from an EMBL/GenBank/DDBJ whole genome shotgun (WGS) entry which is preliminary data.</text>
</comment>
<evidence type="ECO:0000259" key="2">
    <source>
        <dbReference type="Pfam" id="PF20415"/>
    </source>
</evidence>
<gene>
    <name evidence="3" type="ORF">CVT24_003710</name>
</gene>
<feature type="compositionally biased region" description="Low complexity" evidence="1">
    <location>
        <begin position="233"/>
        <end position="246"/>
    </location>
</feature>
<evidence type="ECO:0000313" key="3">
    <source>
        <dbReference type="EMBL" id="PPR07760.1"/>
    </source>
</evidence>
<evidence type="ECO:0000313" key="4">
    <source>
        <dbReference type="Proteomes" id="UP000284842"/>
    </source>
</evidence>
<feature type="region of interest" description="Disordered" evidence="1">
    <location>
        <begin position="33"/>
        <end position="213"/>
    </location>
</feature>
<keyword evidence="4" id="KW-1185">Reference proteome</keyword>
<feature type="compositionally biased region" description="Basic and acidic residues" evidence="1">
    <location>
        <begin position="42"/>
        <end position="51"/>
    </location>
</feature>
<dbReference type="AlphaFoldDB" id="A0A409YXN8"/>
<reference evidence="3 4" key="1">
    <citation type="journal article" date="2018" name="Evol. Lett.">
        <title>Horizontal gene cluster transfer increased hallucinogenic mushroom diversity.</title>
        <authorList>
            <person name="Reynolds H.T."/>
            <person name="Vijayakumar V."/>
            <person name="Gluck-Thaler E."/>
            <person name="Korotkin H.B."/>
            <person name="Matheny P.B."/>
            <person name="Slot J.C."/>
        </authorList>
    </citation>
    <scope>NUCLEOTIDE SEQUENCE [LARGE SCALE GENOMIC DNA]</scope>
    <source>
        <strain evidence="3 4">2629</strain>
    </source>
</reference>
<feature type="compositionally biased region" description="Low complexity" evidence="1">
    <location>
        <begin position="127"/>
        <end position="136"/>
    </location>
</feature>
<organism evidence="3 4">
    <name type="scientific">Panaeolus cyanescens</name>
    <dbReference type="NCBI Taxonomy" id="181874"/>
    <lineage>
        <taxon>Eukaryota</taxon>
        <taxon>Fungi</taxon>
        <taxon>Dikarya</taxon>
        <taxon>Basidiomycota</taxon>
        <taxon>Agaricomycotina</taxon>
        <taxon>Agaricomycetes</taxon>
        <taxon>Agaricomycetidae</taxon>
        <taxon>Agaricales</taxon>
        <taxon>Agaricineae</taxon>
        <taxon>Galeropsidaceae</taxon>
        <taxon>Panaeolus</taxon>
    </lineage>
</organism>
<dbReference type="InterPro" id="IPR046522">
    <property type="entry name" value="DUF6699"/>
</dbReference>
<sequence>MFRHSHSPRVPAASYLEEQAYHYGHMRQQSVPVEMAPPPLRENPHQAEHRQRLAAAAQRNGTSFRTVPSKAYLEDMEDREEAARRSRSHSSRHPPEIPVKTPSSRAWRPGSEVYEHGSAPQEKKAPAKPLKPALKKSSTYTPTPALKSALKPTAYHSDNEGVETGGRRSESRRNESRNGITVMMQPSKAFLEDQEERLNANRSKPRPDELAPVPVRALRDAPVHEIPASAFVSDSSSGSSGSSDSSVDQEREYRRSRRVSQSSQHEGRQPVIQPSSYTQPYIKPQAEQTPRMHHHATPMQHSQSLSSRHYSHVPHTPVSPPSHPTLTWPLLEYDGRRRLPHPLLYFDAGLDPTRNKYALKVKRGPMFTPLSDQDRLLPATDPPTNEAITIVNAYGLWPFKIPPSKPGEILTVYDVFIAIFKWYSVPLTKQDQDRLGHDYLRRCESAFRDRVRRDVTFDHEGEAKGMLRIDVFMGRRLFKGLTPNTTSGYPRCFQIHFDDVPPQ</sequence>
<feature type="domain" description="DUF6699" evidence="2">
    <location>
        <begin position="346"/>
        <end position="483"/>
    </location>
</feature>
<dbReference type="Pfam" id="PF20415">
    <property type="entry name" value="DUF6699"/>
    <property type="match status" value="1"/>
</dbReference>
<feature type="region of interest" description="Disordered" evidence="1">
    <location>
        <begin position="229"/>
        <end position="279"/>
    </location>
</feature>
<feature type="compositionally biased region" description="Basic and acidic residues" evidence="1">
    <location>
        <begin position="165"/>
        <end position="176"/>
    </location>
</feature>
<proteinExistence type="predicted"/>
<accession>A0A409YXN8</accession>
<dbReference type="InParanoid" id="A0A409YXN8"/>